<sequence length="409" mass="46206">MSLALLLLSPFQKRKDSNKIIYNLEVDFTKKLKSQGYNLKENSEYKILDEKENIERIFTSNDVELLIQDIIKKELQNDIYQIWGYETSINIEKVLYGSLTIIFSVVAAVYYGVSKYKNFIESCELIKKHAIKLLNKKIREKFGEGIFNVSISIEFPTHTIEIIERKSLFNAVNVPILVAILTLGVGIWNQYESNKNKLQSDLILKAFDNKDTTSIASMLRFELNAHLIDDPTGYIRRVADHPSELENLIGINVQPNDLPTMMVGNITQDHGCEAGYGAGCWKTFINANPGDTIAFQIFFHNSEKYLAENLTMNMNPLKSSSDTFHIFVSDIITPSLPIVNGYTMVKTSKPVSISFIPGSIRLYKHGENIGYSFSNEESLFTKNGLLIGNISPGWDTQGALVVNFKVSDL</sequence>
<keyword evidence="1" id="KW-0812">Transmembrane</keyword>
<dbReference type="RefSeq" id="WP_147188560.1">
    <property type="nucleotide sequence ID" value="NZ_CP042435.1"/>
</dbReference>
<keyword evidence="3" id="KW-1185">Reference proteome</keyword>
<dbReference type="EMBL" id="CP042435">
    <property type="protein sequence ID" value="QEC66760.1"/>
    <property type="molecule type" value="Genomic_DNA"/>
</dbReference>
<dbReference type="AlphaFoldDB" id="A0A5B8V5T2"/>
<feature type="transmembrane region" description="Helical" evidence="1">
    <location>
        <begin position="168"/>
        <end position="188"/>
    </location>
</feature>
<evidence type="ECO:0000256" key="1">
    <source>
        <dbReference type="SAM" id="Phobius"/>
    </source>
</evidence>
<protein>
    <submittedName>
        <fullName evidence="2">Uncharacterized protein</fullName>
    </submittedName>
</protein>
<keyword evidence="1" id="KW-0472">Membrane</keyword>
<feature type="transmembrane region" description="Helical" evidence="1">
    <location>
        <begin position="94"/>
        <end position="113"/>
    </location>
</feature>
<evidence type="ECO:0000313" key="3">
    <source>
        <dbReference type="Proteomes" id="UP000321533"/>
    </source>
</evidence>
<accession>A0A5B8V5T2</accession>
<name>A0A5B8V5T2_9BACT</name>
<gene>
    <name evidence="2" type="ORF">FRZ67_05370</name>
</gene>
<dbReference type="Proteomes" id="UP000321533">
    <property type="component" value="Chromosome"/>
</dbReference>
<organism evidence="2 3">
    <name type="scientific">Panacibacter ginsenosidivorans</name>
    <dbReference type="NCBI Taxonomy" id="1813871"/>
    <lineage>
        <taxon>Bacteria</taxon>
        <taxon>Pseudomonadati</taxon>
        <taxon>Bacteroidota</taxon>
        <taxon>Chitinophagia</taxon>
        <taxon>Chitinophagales</taxon>
        <taxon>Chitinophagaceae</taxon>
        <taxon>Panacibacter</taxon>
    </lineage>
</organism>
<dbReference type="KEGG" id="pgin:FRZ67_05370"/>
<evidence type="ECO:0000313" key="2">
    <source>
        <dbReference type="EMBL" id="QEC66760.1"/>
    </source>
</evidence>
<dbReference type="OrthoDB" id="9978549at2"/>
<reference evidence="2 3" key="1">
    <citation type="journal article" date="2016" name="Int. J. Syst. Evol. Microbiol.">
        <title>Panacibacter ginsenosidivorans gen. nov., sp. nov., with ginsenoside converting activity isolated from soil of a ginseng field.</title>
        <authorList>
            <person name="Siddiqi M.Z."/>
            <person name="Muhammad Shafi S."/>
            <person name="Choi K.D."/>
            <person name="Im W.T."/>
        </authorList>
    </citation>
    <scope>NUCLEOTIDE SEQUENCE [LARGE SCALE GENOMIC DNA]</scope>
    <source>
        <strain evidence="2 3">Gsoil1550</strain>
    </source>
</reference>
<proteinExistence type="predicted"/>
<keyword evidence="1" id="KW-1133">Transmembrane helix</keyword>